<feature type="domain" description="Saposin B-type" evidence="5">
    <location>
        <begin position="23"/>
        <end position="119"/>
    </location>
</feature>
<feature type="region of interest" description="Disordered" evidence="3">
    <location>
        <begin position="357"/>
        <end position="391"/>
    </location>
</feature>
<feature type="coiled-coil region" evidence="2">
    <location>
        <begin position="643"/>
        <end position="699"/>
    </location>
</feature>
<feature type="region of interest" description="Disordered" evidence="3">
    <location>
        <begin position="310"/>
        <end position="345"/>
    </location>
</feature>
<dbReference type="InterPro" id="IPR033207">
    <property type="entry name" value="CCP110"/>
</dbReference>
<dbReference type="PANTHER" id="PTHR13594">
    <property type="entry name" value="CENTRIOLAR COILED-COIL PROTEIN OF 110 KDA"/>
    <property type="match status" value="1"/>
</dbReference>
<dbReference type="Proteomes" id="UP000677803">
    <property type="component" value="Unassembled WGS sequence"/>
</dbReference>
<keyword evidence="4" id="KW-0732">Signal</keyword>
<feature type="region of interest" description="Disordered" evidence="3">
    <location>
        <begin position="554"/>
        <end position="573"/>
    </location>
</feature>
<organism evidence="6 7">
    <name type="scientific">Menidia menidia</name>
    <name type="common">Atlantic silverside</name>
    <dbReference type="NCBI Taxonomy" id="238744"/>
    <lineage>
        <taxon>Eukaryota</taxon>
        <taxon>Metazoa</taxon>
        <taxon>Chordata</taxon>
        <taxon>Craniata</taxon>
        <taxon>Vertebrata</taxon>
        <taxon>Euteleostomi</taxon>
        <taxon>Actinopterygii</taxon>
        <taxon>Neopterygii</taxon>
        <taxon>Teleostei</taxon>
        <taxon>Neoteleostei</taxon>
        <taxon>Acanthomorphata</taxon>
        <taxon>Ovalentaria</taxon>
        <taxon>Atherinomorphae</taxon>
        <taxon>Atheriniformes</taxon>
        <taxon>Atherinopsidae</taxon>
        <taxon>Menidiinae</taxon>
        <taxon>Menidia</taxon>
    </lineage>
</organism>
<keyword evidence="7" id="KW-1185">Reference proteome</keyword>
<dbReference type="GO" id="GO:1903723">
    <property type="term" value="P:negative regulation of centriole elongation"/>
    <property type="evidence" value="ECO:0007669"/>
    <property type="project" value="TreeGrafter"/>
</dbReference>
<name>A0A8S4AS48_9TELE</name>
<sequence length="993" mass="110661">MKIAIFATCMFYLHLVAPQDTDRYSYCDSCLTAAREIEKAIKEAPAVRRQTVAEKLLGGQLCDKLPLSNHHHKEKMKSSCKHLLDTYREHFLAALANKEPENLYITLCYEQSHACVGVRRQTFEDSKATFKDADIDAMLRDNKENVRMAQPIHAGSSPHKGNANRSRARYWNVPWPRAAVTRRRCWSPEELRVEMVMMVKPRTKERRQELSFLLRCAAAGAVLSPLLSAEQRTEMCGHRLKATQMELSRQSHQRNKLLVRVQGILDQAQTHKVSCKEDDKPSVCKSATGYTLVTDSPGLSTSSGFGFETNGRANPCSETPILNGYKAEREATEEEEDEDEDISLDSLLKRSREYVKREQSQHSAKVVRSVSQTPSPEAVKEKKSCSPARDTGVEFGFSLHHSPIGPPPIQHQAFCDPSPQRSVCASPAKADRFACLPSPEPSSSPRPHRRKPRPVSTGNIHFSFPIGPADLIPRSPGRSAESAGKADWGEAVSVGLKSSSQVGSEGWDPPIRNGSRPNTSPAQEHQNPAGASLPGSVVQRDHMTAGYRRRCHTLDSHLSPQQSAAEPADRSQERLPRFMAGVTWLAQGRRTPAAPLNRSYEVENPSASLLRPCIPPNSLTLGMESDDSLGQSEGRKMPAVSPAQALVNQTEEAQWRAQALEDMKRRLEEEHALQMSRLLAEQEKEQQRLCLELEEAERILKEQGGVRPLSGDTRGLNCRPVSGCCPIMSPSCPGQSPIHTPSERSPGHSIGSLGFPSCGPSNVSSPTVQTPVYLWGSTWPANKPRGRLSLVLTAEQQKSFCRIGALVRGFLVRQLLKTEKLKHLRQTIVDTQEFIRSFHSEAGKKRSSCSAQDLSLQERVRAQLRAALYDIHDIFFEMPLGDRLALLQQDRELRAERKLRDLEKAKCPKERVVLSAATQRSLDRKKRVSESPAQVSKMQHKPKSPTTNRVQKPHQGQSSSAQSQLNRQGSWYRKTPEVKAKRSDSLKKQHSLG</sequence>
<dbReference type="PROSITE" id="PS50015">
    <property type="entry name" value="SAP_B"/>
    <property type="match status" value="1"/>
</dbReference>
<evidence type="ECO:0000256" key="2">
    <source>
        <dbReference type="SAM" id="Coils"/>
    </source>
</evidence>
<evidence type="ECO:0000313" key="6">
    <source>
        <dbReference type="EMBL" id="CAG5897778.1"/>
    </source>
</evidence>
<protein>
    <submittedName>
        <fullName evidence="6">(Atlantic silverside) hypothetical protein</fullName>
    </submittedName>
</protein>
<feature type="region of interest" description="Disordered" evidence="3">
    <location>
        <begin position="433"/>
        <end position="536"/>
    </location>
</feature>
<feature type="chain" id="PRO_5035832311" evidence="4">
    <location>
        <begin position="19"/>
        <end position="993"/>
    </location>
</feature>
<dbReference type="GO" id="GO:0032465">
    <property type="term" value="P:regulation of cytokinesis"/>
    <property type="evidence" value="ECO:0007669"/>
    <property type="project" value="InterPro"/>
</dbReference>
<dbReference type="InterPro" id="IPR008139">
    <property type="entry name" value="SaposinB_dom"/>
</dbReference>
<dbReference type="GO" id="GO:0032053">
    <property type="term" value="P:ciliary basal body organization"/>
    <property type="evidence" value="ECO:0007669"/>
    <property type="project" value="TreeGrafter"/>
</dbReference>
<dbReference type="GO" id="GO:0005814">
    <property type="term" value="C:centriole"/>
    <property type="evidence" value="ECO:0007669"/>
    <property type="project" value="InterPro"/>
</dbReference>
<keyword evidence="2" id="KW-0175">Coiled coil</keyword>
<gene>
    <name evidence="6" type="ORF">MMEN_LOCUS8819</name>
</gene>
<comment type="caution">
    <text evidence="6">The sequence shown here is derived from an EMBL/GenBank/DDBJ whole genome shotgun (WGS) entry which is preliminary data.</text>
</comment>
<dbReference type="PROSITE" id="PS50096">
    <property type="entry name" value="IQ"/>
    <property type="match status" value="1"/>
</dbReference>
<dbReference type="GO" id="GO:0007099">
    <property type="term" value="P:centriole replication"/>
    <property type="evidence" value="ECO:0007669"/>
    <property type="project" value="InterPro"/>
</dbReference>
<dbReference type="OrthoDB" id="10028852at2759"/>
<evidence type="ECO:0000256" key="4">
    <source>
        <dbReference type="SAM" id="SignalP"/>
    </source>
</evidence>
<feature type="region of interest" description="Disordered" evidence="3">
    <location>
        <begin position="735"/>
        <end position="755"/>
    </location>
</feature>
<feature type="compositionally biased region" description="Polar residues" evidence="3">
    <location>
        <begin position="515"/>
        <end position="526"/>
    </location>
</feature>
<proteinExistence type="predicted"/>
<dbReference type="PANTHER" id="PTHR13594:SF3">
    <property type="entry name" value="CENTRIOLAR COILED-COIL PROTEIN OF 110 KDA-LIKE ISOFORM X3"/>
    <property type="match status" value="1"/>
</dbReference>
<evidence type="ECO:0000259" key="5">
    <source>
        <dbReference type="PROSITE" id="PS50015"/>
    </source>
</evidence>
<feature type="compositionally biased region" description="Basic and acidic residues" evidence="3">
    <location>
        <begin position="974"/>
        <end position="987"/>
    </location>
</feature>
<dbReference type="EMBL" id="CAJRST010008890">
    <property type="protein sequence ID" value="CAG5897778.1"/>
    <property type="molecule type" value="Genomic_DNA"/>
</dbReference>
<accession>A0A8S4AS48</accession>
<evidence type="ECO:0000313" key="7">
    <source>
        <dbReference type="Proteomes" id="UP000677803"/>
    </source>
</evidence>
<feature type="region of interest" description="Disordered" evidence="3">
    <location>
        <begin position="914"/>
        <end position="993"/>
    </location>
</feature>
<keyword evidence="1" id="KW-1015">Disulfide bond</keyword>
<feature type="compositionally biased region" description="Acidic residues" evidence="3">
    <location>
        <begin position="331"/>
        <end position="343"/>
    </location>
</feature>
<dbReference type="AlphaFoldDB" id="A0A8S4AS48"/>
<evidence type="ECO:0000256" key="3">
    <source>
        <dbReference type="SAM" id="MobiDB-lite"/>
    </source>
</evidence>
<feature type="compositionally biased region" description="Polar residues" evidence="3">
    <location>
        <begin position="944"/>
        <end position="969"/>
    </location>
</feature>
<reference evidence="6" key="1">
    <citation type="submission" date="2021-05" db="EMBL/GenBank/DDBJ databases">
        <authorList>
            <person name="Tigano A."/>
        </authorList>
    </citation>
    <scope>NUCLEOTIDE SEQUENCE</scope>
</reference>
<evidence type="ECO:0000256" key="1">
    <source>
        <dbReference type="ARBA" id="ARBA00023157"/>
    </source>
</evidence>
<feature type="signal peptide" evidence="4">
    <location>
        <begin position="1"/>
        <end position="18"/>
    </location>
</feature>